<evidence type="ECO:0000256" key="1">
    <source>
        <dbReference type="ARBA" id="ARBA00022801"/>
    </source>
</evidence>
<dbReference type="HAMAP" id="MF_01841">
    <property type="entry name" value="Agmatine_deimin"/>
    <property type="match status" value="1"/>
</dbReference>
<gene>
    <name evidence="2" type="primary">aguA</name>
    <name evidence="3" type="ORF">JI62_12120</name>
</gene>
<keyword evidence="4" id="KW-1185">Reference proteome</keyword>
<dbReference type="GO" id="GO:0004668">
    <property type="term" value="F:protein-arginine deiminase activity"/>
    <property type="evidence" value="ECO:0007669"/>
    <property type="project" value="InterPro"/>
</dbReference>
<comment type="similarity">
    <text evidence="2">Belongs to the agmatine deiminase family.</text>
</comment>
<sequence>MTGESTPSALGFSMPAEFAPHTACWMLWPQRPDTWRYGAKPAQQAFVEVALAIAESETVFVGVNDEQYENARNQLPAHIRVVELSSNDAWMRDVGPTFITHPDGRLAMVDWEFNAWGGLKEGLYFPWDKDKRIRCKISEMLGIQRFEAPLVLEGGAIHVDGEGTLITTEECLLNPNRNPEMSRATIEHWLQEYLGVSHIIWLPRGCYLDETDGHVDNLCCFIAPGHVALTWCEDEQDPQGAICREALRVLETATDAQGRRLTIHKLPQPGPLHIADDEASGIDRLNSSHPRLPGDRMAGSYVNFYIGNSVIVMPLLDPHYDEQAKGILSRLFPTKRVIGVTAREILLGGGNIHCITQQQPRV</sequence>
<dbReference type="Pfam" id="PF04371">
    <property type="entry name" value="PAD_porph"/>
    <property type="match status" value="1"/>
</dbReference>
<reference evidence="3 4" key="1">
    <citation type="submission" date="2014-08" db="EMBL/GenBank/DDBJ databases">
        <title>Draft genome sequence of a novel L-asparaginase producing marine bacterium, Halomonas campaniensis.</title>
        <authorList>
            <person name="Sundarakrishnan B."/>
            <person name="Moushumi Priya A."/>
            <person name="Raman G."/>
            <person name="Sakthivel N."/>
            <person name="Park S."/>
            <person name="Jayachandran S."/>
        </authorList>
    </citation>
    <scope>NUCLEOTIDE SEQUENCE [LARGE SCALE GENOMIC DNA]</scope>
    <source>
        <strain evidence="3 4">SK03</strain>
    </source>
</reference>
<keyword evidence="1 2" id="KW-0378">Hydrolase</keyword>
<dbReference type="NCBIfam" id="TIGR03380">
    <property type="entry name" value="agmatine_aguA"/>
    <property type="match status" value="1"/>
</dbReference>
<dbReference type="SUPFAM" id="SSF55909">
    <property type="entry name" value="Pentein"/>
    <property type="match status" value="1"/>
</dbReference>
<proteinExistence type="inferred from homology"/>
<dbReference type="GO" id="GO:0047632">
    <property type="term" value="F:agmatine deiminase activity"/>
    <property type="evidence" value="ECO:0007669"/>
    <property type="project" value="UniProtKB-UniRule"/>
</dbReference>
<name>A0A246RZ28_9GAMM</name>
<comment type="catalytic activity">
    <reaction evidence="2">
        <text>agmatine + H2O = N-carbamoylputrescine + NH4(+)</text>
        <dbReference type="Rhea" id="RHEA:18037"/>
        <dbReference type="ChEBI" id="CHEBI:15377"/>
        <dbReference type="ChEBI" id="CHEBI:28938"/>
        <dbReference type="ChEBI" id="CHEBI:58145"/>
        <dbReference type="ChEBI" id="CHEBI:58318"/>
        <dbReference type="EC" id="3.5.3.12"/>
    </reaction>
</comment>
<protein>
    <recommendedName>
        <fullName evidence="2">Putative agmatine deiminase</fullName>
        <ecNumber evidence="2">3.5.3.12</ecNumber>
    </recommendedName>
    <alternativeName>
        <fullName evidence="2">Agmatine iminohydrolase</fullName>
    </alternativeName>
</protein>
<comment type="caution">
    <text evidence="3">The sequence shown here is derived from an EMBL/GenBank/DDBJ whole genome shotgun (WGS) entry which is preliminary data.</text>
</comment>
<evidence type="ECO:0000313" key="4">
    <source>
        <dbReference type="Proteomes" id="UP000197334"/>
    </source>
</evidence>
<dbReference type="InterPro" id="IPR007466">
    <property type="entry name" value="Peptidyl-Arg-deiminase_porph"/>
</dbReference>
<dbReference type="PANTHER" id="PTHR31377">
    <property type="entry name" value="AGMATINE DEIMINASE-RELATED"/>
    <property type="match status" value="1"/>
</dbReference>
<dbReference type="GO" id="GO:0009446">
    <property type="term" value="P:putrescine biosynthetic process"/>
    <property type="evidence" value="ECO:0007669"/>
    <property type="project" value="InterPro"/>
</dbReference>
<dbReference type="Proteomes" id="UP000197334">
    <property type="component" value="Unassembled WGS sequence"/>
</dbReference>
<evidence type="ECO:0000256" key="2">
    <source>
        <dbReference type="HAMAP-Rule" id="MF_01841"/>
    </source>
</evidence>
<dbReference type="NCBIfam" id="NF010070">
    <property type="entry name" value="PRK13551.1"/>
    <property type="match status" value="1"/>
</dbReference>
<dbReference type="InterPro" id="IPR017754">
    <property type="entry name" value="Agmatine_deiminase"/>
</dbReference>
<dbReference type="EMBL" id="JPUA01000033">
    <property type="protein sequence ID" value="OWV29418.1"/>
    <property type="molecule type" value="Genomic_DNA"/>
</dbReference>
<accession>A0A246RZ28</accession>
<feature type="active site" description="Amidino-cysteine intermediate" evidence="2">
    <location>
        <position position="354"/>
    </location>
</feature>
<dbReference type="EC" id="3.5.3.12" evidence="2"/>
<evidence type="ECO:0000313" key="3">
    <source>
        <dbReference type="EMBL" id="OWV29418.1"/>
    </source>
</evidence>
<organism evidence="3 4">
    <name type="scientific">Halomonas campaniensis</name>
    <dbReference type="NCBI Taxonomy" id="213554"/>
    <lineage>
        <taxon>Bacteria</taxon>
        <taxon>Pseudomonadati</taxon>
        <taxon>Pseudomonadota</taxon>
        <taxon>Gammaproteobacteria</taxon>
        <taxon>Oceanospirillales</taxon>
        <taxon>Halomonadaceae</taxon>
        <taxon>Halomonas</taxon>
    </lineage>
</organism>
<dbReference type="AlphaFoldDB" id="A0A246RZ28"/>
<dbReference type="PANTHER" id="PTHR31377:SF0">
    <property type="entry name" value="AGMATINE DEIMINASE-RELATED"/>
    <property type="match status" value="1"/>
</dbReference>
<dbReference type="Gene3D" id="3.75.10.10">
    <property type="entry name" value="L-arginine/glycine Amidinotransferase, Chain A"/>
    <property type="match status" value="1"/>
</dbReference>